<evidence type="ECO:0000313" key="2">
    <source>
        <dbReference type="Proteomes" id="UP001174909"/>
    </source>
</evidence>
<comment type="caution">
    <text evidence="1">The sequence shown here is derived from an EMBL/GenBank/DDBJ whole genome shotgun (WGS) entry which is preliminary data.</text>
</comment>
<name>A0AA35S020_GEOBA</name>
<reference evidence="1" key="1">
    <citation type="submission" date="2023-03" db="EMBL/GenBank/DDBJ databases">
        <authorList>
            <person name="Steffen K."/>
            <person name="Cardenas P."/>
        </authorList>
    </citation>
    <scope>NUCLEOTIDE SEQUENCE</scope>
</reference>
<dbReference type="AlphaFoldDB" id="A0AA35S020"/>
<sequence>MNGFSVGNGTETKRNGLILETFFWTPTVLERRGWPSGCCRTIPTNHWWRNH</sequence>
<evidence type="ECO:0000313" key="1">
    <source>
        <dbReference type="EMBL" id="CAI8020374.1"/>
    </source>
</evidence>
<dbReference type="Proteomes" id="UP001174909">
    <property type="component" value="Unassembled WGS sequence"/>
</dbReference>
<keyword evidence="2" id="KW-1185">Reference proteome</keyword>
<gene>
    <name evidence="1" type="ORF">GBAR_LOCUS12195</name>
</gene>
<protein>
    <submittedName>
        <fullName evidence="1">Uncharacterized protein</fullName>
    </submittedName>
</protein>
<accession>A0AA35S020</accession>
<organism evidence="1 2">
    <name type="scientific">Geodia barretti</name>
    <name type="common">Barrett's horny sponge</name>
    <dbReference type="NCBI Taxonomy" id="519541"/>
    <lineage>
        <taxon>Eukaryota</taxon>
        <taxon>Metazoa</taxon>
        <taxon>Porifera</taxon>
        <taxon>Demospongiae</taxon>
        <taxon>Heteroscleromorpha</taxon>
        <taxon>Tetractinellida</taxon>
        <taxon>Astrophorina</taxon>
        <taxon>Geodiidae</taxon>
        <taxon>Geodia</taxon>
    </lineage>
</organism>
<dbReference type="EMBL" id="CASHTH010001825">
    <property type="protein sequence ID" value="CAI8020374.1"/>
    <property type="molecule type" value="Genomic_DNA"/>
</dbReference>
<proteinExistence type="predicted"/>